<comment type="caution">
    <text evidence="1">The sequence shown here is derived from an EMBL/GenBank/DDBJ whole genome shotgun (WGS) entry which is preliminary data.</text>
</comment>
<dbReference type="AlphaFoldDB" id="X1DP63"/>
<proteinExistence type="predicted"/>
<name>X1DP63_9ZZZZ</name>
<organism evidence="1">
    <name type="scientific">marine sediment metagenome</name>
    <dbReference type="NCBI Taxonomy" id="412755"/>
    <lineage>
        <taxon>unclassified sequences</taxon>
        <taxon>metagenomes</taxon>
        <taxon>ecological metagenomes</taxon>
    </lineage>
</organism>
<gene>
    <name evidence="1" type="ORF">S01H4_55937</name>
</gene>
<sequence>ISPLQGSIVLKSGFIETFFNYIYYKSPTLPVFEVRISGTNNNIYTDLSTKFADGKAYGIITINDNNIVMQYSDTTSTTTTTT</sequence>
<dbReference type="EMBL" id="BART01032351">
    <property type="protein sequence ID" value="GAH10025.1"/>
    <property type="molecule type" value="Genomic_DNA"/>
</dbReference>
<evidence type="ECO:0000313" key="1">
    <source>
        <dbReference type="EMBL" id="GAH10025.1"/>
    </source>
</evidence>
<feature type="non-terminal residue" evidence="1">
    <location>
        <position position="1"/>
    </location>
</feature>
<accession>X1DP63</accession>
<protein>
    <submittedName>
        <fullName evidence="1">Uncharacterized protein</fullName>
    </submittedName>
</protein>
<reference evidence="1" key="1">
    <citation type="journal article" date="2014" name="Front. Microbiol.">
        <title>High frequency of phylogenetically diverse reductive dehalogenase-homologous genes in deep subseafloor sedimentary metagenomes.</title>
        <authorList>
            <person name="Kawai M."/>
            <person name="Futagami T."/>
            <person name="Toyoda A."/>
            <person name="Takaki Y."/>
            <person name="Nishi S."/>
            <person name="Hori S."/>
            <person name="Arai W."/>
            <person name="Tsubouchi T."/>
            <person name="Morono Y."/>
            <person name="Uchiyama I."/>
            <person name="Ito T."/>
            <person name="Fujiyama A."/>
            <person name="Inagaki F."/>
            <person name="Takami H."/>
        </authorList>
    </citation>
    <scope>NUCLEOTIDE SEQUENCE</scope>
    <source>
        <strain evidence="1">Expedition CK06-06</strain>
    </source>
</reference>